<evidence type="ECO:0000259" key="3">
    <source>
        <dbReference type="PROSITE" id="PS51186"/>
    </source>
</evidence>
<gene>
    <name evidence="4" type="ORF">D3873_00965</name>
</gene>
<name>A0A385YPH9_9BACL</name>
<dbReference type="RefSeq" id="WP_119882251.1">
    <property type="nucleotide sequence ID" value="NZ_CP032418.1"/>
</dbReference>
<dbReference type="Proteomes" id="UP000265725">
    <property type="component" value="Chromosome"/>
</dbReference>
<dbReference type="InterPro" id="IPR050680">
    <property type="entry name" value="YpeA/RimI_acetyltransf"/>
</dbReference>
<keyword evidence="5" id="KW-1185">Reference proteome</keyword>
<dbReference type="InterPro" id="IPR016181">
    <property type="entry name" value="Acyl_CoA_acyltransferase"/>
</dbReference>
<evidence type="ECO:0000256" key="2">
    <source>
        <dbReference type="ARBA" id="ARBA00023315"/>
    </source>
</evidence>
<dbReference type="SUPFAM" id="SSF55729">
    <property type="entry name" value="Acyl-CoA N-acyltransferases (Nat)"/>
    <property type="match status" value="1"/>
</dbReference>
<sequence>MKTFVKDYKKNDQLRQSFADLAKKTFGIDFETWYQNRYWNEHYICYSYALNGDIIANVSINTMNVFVHGNVKKAIQIGTVMTNPAYRNQGLASELLEKVFADYDSTCDFYFLAANDRAISLYEKNGFTSWIETSFVIDVTNYSKRNRALEPVEMTGKEFLKRKRKSIPISNKLAVENDEHVWMFYYLHGFNACLYTTDHNLTIVAEFDQETCHLYGTLSERPFHLEQHLPVILHEGINEVICHFTVDEPLPGLFLAEDTSNNWMVRSVTGASFPKNTRFPKLAQA</sequence>
<keyword evidence="1 4" id="KW-0808">Transferase</keyword>
<dbReference type="OrthoDB" id="9804948at2"/>
<evidence type="ECO:0000313" key="5">
    <source>
        <dbReference type="Proteomes" id="UP000265725"/>
    </source>
</evidence>
<dbReference type="PANTHER" id="PTHR43420">
    <property type="entry name" value="ACETYLTRANSFERASE"/>
    <property type="match status" value="1"/>
</dbReference>
<dbReference type="Pfam" id="PF13527">
    <property type="entry name" value="Acetyltransf_9"/>
    <property type="match status" value="1"/>
</dbReference>
<keyword evidence="2" id="KW-0012">Acyltransferase</keyword>
<feature type="domain" description="N-acetyltransferase" evidence="3">
    <location>
        <begin position="3"/>
        <end position="147"/>
    </location>
</feature>
<dbReference type="PROSITE" id="PS51186">
    <property type="entry name" value="GNAT"/>
    <property type="match status" value="1"/>
</dbReference>
<dbReference type="CDD" id="cd04301">
    <property type="entry name" value="NAT_SF"/>
    <property type="match status" value="1"/>
</dbReference>
<dbReference type="GO" id="GO:0016747">
    <property type="term" value="F:acyltransferase activity, transferring groups other than amino-acyl groups"/>
    <property type="evidence" value="ECO:0007669"/>
    <property type="project" value="InterPro"/>
</dbReference>
<dbReference type="KEGG" id="paek:D3873_00965"/>
<dbReference type="PANTHER" id="PTHR43420:SF31">
    <property type="entry name" value="ACETYLTRANSFERASE"/>
    <property type="match status" value="1"/>
</dbReference>
<evidence type="ECO:0000256" key="1">
    <source>
        <dbReference type="ARBA" id="ARBA00022679"/>
    </source>
</evidence>
<dbReference type="EMBL" id="CP032418">
    <property type="protein sequence ID" value="AYC28506.1"/>
    <property type="molecule type" value="Genomic_DNA"/>
</dbReference>
<dbReference type="Gene3D" id="3.40.630.30">
    <property type="match status" value="1"/>
</dbReference>
<evidence type="ECO:0000313" key="4">
    <source>
        <dbReference type="EMBL" id="AYC28506.1"/>
    </source>
</evidence>
<accession>A0A385YPH9</accession>
<protein>
    <submittedName>
        <fullName evidence="4">GNAT family N-acetyltransferase</fullName>
    </submittedName>
</protein>
<organism evidence="4 5">
    <name type="scientific">Paenisporosarcina cavernae</name>
    <dbReference type="NCBI Taxonomy" id="2320858"/>
    <lineage>
        <taxon>Bacteria</taxon>
        <taxon>Bacillati</taxon>
        <taxon>Bacillota</taxon>
        <taxon>Bacilli</taxon>
        <taxon>Bacillales</taxon>
        <taxon>Caryophanaceae</taxon>
        <taxon>Paenisporosarcina</taxon>
    </lineage>
</organism>
<proteinExistence type="predicted"/>
<reference evidence="5" key="1">
    <citation type="submission" date="2018-09" db="EMBL/GenBank/DDBJ databases">
        <authorList>
            <person name="Zhu H."/>
        </authorList>
    </citation>
    <scope>NUCLEOTIDE SEQUENCE [LARGE SCALE GENOMIC DNA]</scope>
    <source>
        <strain evidence="5">K2R23-3</strain>
    </source>
</reference>
<dbReference type="AlphaFoldDB" id="A0A385YPH9"/>
<dbReference type="InterPro" id="IPR000182">
    <property type="entry name" value="GNAT_dom"/>
</dbReference>